<feature type="domain" description="Peptidase M14" evidence="9">
    <location>
        <begin position="31"/>
        <end position="270"/>
    </location>
</feature>
<organism evidence="10 12">
    <name type="scientific">Mumia zhuanghuii</name>
    <dbReference type="NCBI Taxonomy" id="2585211"/>
    <lineage>
        <taxon>Bacteria</taxon>
        <taxon>Bacillati</taxon>
        <taxon>Actinomycetota</taxon>
        <taxon>Actinomycetes</taxon>
        <taxon>Propionibacteriales</taxon>
        <taxon>Nocardioidaceae</taxon>
        <taxon>Mumia</taxon>
    </lineage>
</organism>
<name>A0A5C4MCA8_9ACTN</name>
<evidence type="ECO:0000256" key="2">
    <source>
        <dbReference type="ARBA" id="ARBA00005988"/>
    </source>
</evidence>
<feature type="chain" id="PRO_5038242819" evidence="8">
    <location>
        <begin position="22"/>
        <end position="270"/>
    </location>
</feature>
<keyword evidence="5" id="KW-0862">Zinc</keyword>
<evidence type="ECO:0000256" key="5">
    <source>
        <dbReference type="ARBA" id="ARBA00022833"/>
    </source>
</evidence>
<evidence type="ECO:0000256" key="7">
    <source>
        <dbReference type="PROSITE-ProRule" id="PRU01379"/>
    </source>
</evidence>
<keyword evidence="8" id="KW-0732">Signal</keyword>
<dbReference type="AlphaFoldDB" id="A0A5C4MCA8"/>
<evidence type="ECO:0000313" key="10">
    <source>
        <dbReference type="EMBL" id="TNC33222.1"/>
    </source>
</evidence>
<dbReference type="RefSeq" id="WP_139105535.1">
    <property type="nucleotide sequence ID" value="NZ_VDFR01000028.1"/>
</dbReference>
<evidence type="ECO:0000256" key="3">
    <source>
        <dbReference type="ARBA" id="ARBA00022670"/>
    </source>
</evidence>
<dbReference type="Gene3D" id="3.40.630.10">
    <property type="entry name" value="Zn peptidases"/>
    <property type="match status" value="1"/>
</dbReference>
<dbReference type="GO" id="GO:0004181">
    <property type="term" value="F:metallocarboxypeptidase activity"/>
    <property type="evidence" value="ECO:0007669"/>
    <property type="project" value="InterPro"/>
</dbReference>
<dbReference type="EMBL" id="VDFR01000175">
    <property type="protein sequence ID" value="TNC33222.1"/>
    <property type="molecule type" value="Genomic_DNA"/>
</dbReference>
<keyword evidence="6" id="KW-0482">Metalloprotease</keyword>
<comment type="similarity">
    <text evidence="2 7">Belongs to the peptidase M14 family.</text>
</comment>
<gene>
    <name evidence="11" type="ORF">FHE65_06205</name>
    <name evidence="10" type="ORF">FHE65_29295</name>
</gene>
<comment type="caution">
    <text evidence="7">Lacks conserved residue(s) required for the propagation of feature annotation.</text>
</comment>
<evidence type="ECO:0000256" key="1">
    <source>
        <dbReference type="ARBA" id="ARBA00001947"/>
    </source>
</evidence>
<evidence type="ECO:0000259" key="9">
    <source>
        <dbReference type="PROSITE" id="PS52035"/>
    </source>
</evidence>
<dbReference type="EMBL" id="VDFR01000028">
    <property type="protein sequence ID" value="TNC49104.1"/>
    <property type="molecule type" value="Genomic_DNA"/>
</dbReference>
<dbReference type="PROSITE" id="PS52035">
    <property type="entry name" value="PEPTIDASE_M14"/>
    <property type="match status" value="1"/>
</dbReference>
<dbReference type="PANTHER" id="PTHR11705">
    <property type="entry name" value="PROTEASE FAMILY M14 CARBOXYPEPTIDASE A,B"/>
    <property type="match status" value="1"/>
</dbReference>
<comment type="cofactor">
    <cofactor evidence="1">
        <name>Zn(2+)</name>
        <dbReference type="ChEBI" id="CHEBI:29105"/>
    </cofactor>
</comment>
<dbReference type="PANTHER" id="PTHR11705:SF143">
    <property type="entry name" value="SLL0236 PROTEIN"/>
    <property type="match status" value="1"/>
</dbReference>
<dbReference type="OrthoDB" id="5240362at2"/>
<keyword evidence="4" id="KW-0378">Hydrolase</keyword>
<dbReference type="InterPro" id="IPR000834">
    <property type="entry name" value="Peptidase_M14"/>
</dbReference>
<comment type="caution">
    <text evidence="10">The sequence shown here is derived from an EMBL/GenBank/DDBJ whole genome shotgun (WGS) entry which is preliminary data.</text>
</comment>
<evidence type="ECO:0000256" key="8">
    <source>
        <dbReference type="SAM" id="SignalP"/>
    </source>
</evidence>
<dbReference type="GO" id="GO:0006508">
    <property type="term" value="P:proteolysis"/>
    <property type="evidence" value="ECO:0007669"/>
    <property type="project" value="UniProtKB-KW"/>
</dbReference>
<dbReference type="GO" id="GO:0008270">
    <property type="term" value="F:zinc ion binding"/>
    <property type="evidence" value="ECO:0007669"/>
    <property type="project" value="InterPro"/>
</dbReference>
<dbReference type="SMART" id="SM00631">
    <property type="entry name" value="Zn_pept"/>
    <property type="match status" value="1"/>
</dbReference>
<evidence type="ECO:0000313" key="11">
    <source>
        <dbReference type="EMBL" id="TNC49104.1"/>
    </source>
</evidence>
<evidence type="ECO:0000256" key="4">
    <source>
        <dbReference type="ARBA" id="ARBA00022801"/>
    </source>
</evidence>
<reference evidence="10 12" key="1">
    <citation type="submission" date="2019-05" db="EMBL/GenBank/DDBJ databases">
        <title>Mumia sp. nov., isolated from the intestinal contents of plateau pika (Ochotona curzoniae) in the Qinghai-Tibet plateau of China.</title>
        <authorList>
            <person name="Tian Z."/>
        </authorList>
    </citation>
    <scope>NUCLEOTIDE SEQUENCE [LARGE SCALE GENOMIC DNA]</scope>
    <source>
        <strain evidence="12">527</strain>
        <strain evidence="10">Z527</strain>
    </source>
</reference>
<accession>A0A5C4MCA8</accession>
<proteinExistence type="inferred from homology"/>
<evidence type="ECO:0000313" key="12">
    <source>
        <dbReference type="Proteomes" id="UP000306740"/>
    </source>
</evidence>
<evidence type="ECO:0000256" key="6">
    <source>
        <dbReference type="ARBA" id="ARBA00023049"/>
    </source>
</evidence>
<protein>
    <submittedName>
        <fullName evidence="10">Murein peptide amidase A</fullName>
    </submittedName>
</protein>
<dbReference type="Pfam" id="PF00246">
    <property type="entry name" value="Peptidase_M14"/>
    <property type="match status" value="1"/>
</dbReference>
<dbReference type="SUPFAM" id="SSF53187">
    <property type="entry name" value="Zn-dependent exopeptidases"/>
    <property type="match status" value="1"/>
</dbReference>
<keyword evidence="3" id="KW-0645">Protease</keyword>
<dbReference type="GO" id="GO:0005615">
    <property type="term" value="C:extracellular space"/>
    <property type="evidence" value="ECO:0007669"/>
    <property type="project" value="TreeGrafter"/>
</dbReference>
<feature type="signal peptide" evidence="8">
    <location>
        <begin position="1"/>
        <end position="21"/>
    </location>
</feature>
<sequence>MPILVGAAGLGVALAMLSLTAVVQPGAAGAAPGAGVQTARATSAPAARAPSRPAVVERVVIGQSRRGRDLIAYRLGDPEASRSAVVVAAMHGDERKPALILRTLRDGRPIEGLDLWVVPNANPDGVARKARRNARGVDLNRNYPRRWKRSKRGSTWSGPSAGSEPETKAMMRFLRRVDPDQVVSFHQPLNGIDTSGTGNRPLARRLAKQLALPRREFSCGSGCHGTLSQWFNHRLDGQLVTVELGRRPSRAYLTKKAPHGLLKALGGRRV</sequence>
<dbReference type="Proteomes" id="UP000306740">
    <property type="component" value="Unassembled WGS sequence"/>
</dbReference>